<protein>
    <submittedName>
        <fullName evidence="2">IS630 family transposase</fullName>
    </submittedName>
</protein>
<feature type="domain" description="Tc1-like transposase DDE" evidence="1">
    <location>
        <begin position="20"/>
        <end position="171"/>
    </location>
</feature>
<dbReference type="Proteomes" id="UP001518140">
    <property type="component" value="Unassembled WGS sequence"/>
</dbReference>
<gene>
    <name evidence="2" type="ORF">G6048_18665</name>
</gene>
<sequence>MAGGDLAGGKTLRAATGAFVCFEDEAGVTGRPPKGRTWGRRGITPTVRVSGRGRGRLSVAGLLCYRPGLPARLCYRLRRHTGRKGERRSLGERDYIRLLDGAHHLLKAPLIVVWDRLSTHISKAMQTLVAERDWLSVVLLPGYAPDLNPVEGMWAHIKRSLANLAARTLGELETLLRRRLKTLQYRHRVLGGFLAGTGLTLDRPDRP</sequence>
<evidence type="ECO:0000313" key="3">
    <source>
        <dbReference type="Proteomes" id="UP001518140"/>
    </source>
</evidence>
<proteinExistence type="predicted"/>
<dbReference type="InterPro" id="IPR038717">
    <property type="entry name" value="Tc1-like_DDE_dom"/>
</dbReference>
<evidence type="ECO:0000313" key="2">
    <source>
        <dbReference type="EMBL" id="NGO44096.1"/>
    </source>
</evidence>
<accession>A0ABX0DQE5</accession>
<comment type="caution">
    <text evidence="2">The sequence shown here is derived from an EMBL/GenBank/DDBJ whole genome shotgun (WGS) entry which is preliminary data.</text>
</comment>
<organism evidence="2 3">
    <name type="scientific">Streptomyces ureilyticus</name>
    <dbReference type="NCBI Taxonomy" id="1775131"/>
    <lineage>
        <taxon>Bacteria</taxon>
        <taxon>Bacillati</taxon>
        <taxon>Actinomycetota</taxon>
        <taxon>Actinomycetes</taxon>
        <taxon>Kitasatosporales</taxon>
        <taxon>Streptomycetaceae</taxon>
        <taxon>Streptomyces</taxon>
    </lineage>
</organism>
<dbReference type="InterPro" id="IPR036397">
    <property type="entry name" value="RNaseH_sf"/>
</dbReference>
<evidence type="ECO:0000259" key="1">
    <source>
        <dbReference type="Pfam" id="PF13358"/>
    </source>
</evidence>
<dbReference type="Gene3D" id="3.30.420.10">
    <property type="entry name" value="Ribonuclease H-like superfamily/Ribonuclease H"/>
    <property type="match status" value="1"/>
</dbReference>
<dbReference type="EMBL" id="JAAKZX010000053">
    <property type="protein sequence ID" value="NGO44096.1"/>
    <property type="molecule type" value="Genomic_DNA"/>
</dbReference>
<name>A0ABX0DQE5_9ACTN</name>
<reference evidence="2 3" key="1">
    <citation type="submission" date="2020-02" db="EMBL/GenBank/DDBJ databases">
        <title>Whole-genome analyses of novel actinobacteria.</title>
        <authorList>
            <person name="Sahin N."/>
            <person name="Tokatli A."/>
        </authorList>
    </citation>
    <scope>NUCLEOTIDE SEQUENCE [LARGE SCALE GENOMIC DNA]</scope>
    <source>
        <strain evidence="2 3">YC419</strain>
    </source>
</reference>
<dbReference type="Pfam" id="PF13358">
    <property type="entry name" value="DDE_3"/>
    <property type="match status" value="1"/>
</dbReference>
<keyword evidence="3" id="KW-1185">Reference proteome</keyword>